<feature type="region of interest" description="Disordered" evidence="1">
    <location>
        <begin position="33"/>
        <end position="53"/>
    </location>
</feature>
<evidence type="ECO:0000313" key="3">
    <source>
        <dbReference type="Proteomes" id="UP000280346"/>
    </source>
</evidence>
<dbReference type="Proteomes" id="UP000280346">
    <property type="component" value="Unassembled WGS sequence"/>
</dbReference>
<evidence type="ECO:0000313" key="2">
    <source>
        <dbReference type="EMBL" id="RUQ74930.1"/>
    </source>
</evidence>
<protein>
    <submittedName>
        <fullName evidence="2">Uncharacterized protein</fullName>
    </submittedName>
</protein>
<organism evidence="2 3">
    <name type="scientific">Azospirillum doebereinerae</name>
    <dbReference type="NCBI Taxonomy" id="92933"/>
    <lineage>
        <taxon>Bacteria</taxon>
        <taxon>Pseudomonadati</taxon>
        <taxon>Pseudomonadota</taxon>
        <taxon>Alphaproteobacteria</taxon>
        <taxon>Rhodospirillales</taxon>
        <taxon>Azospirillaceae</taxon>
        <taxon>Azospirillum</taxon>
    </lineage>
</organism>
<proteinExistence type="predicted"/>
<comment type="caution">
    <text evidence="2">The sequence shown here is derived from an EMBL/GenBank/DDBJ whole genome shotgun (WGS) entry which is preliminary data.</text>
</comment>
<reference evidence="2 3" key="1">
    <citation type="submission" date="2018-12" db="EMBL/GenBank/DDBJ databases">
        <authorList>
            <person name="Yang Y."/>
        </authorList>
    </citation>
    <scope>NUCLEOTIDE SEQUENCE [LARGE SCALE GENOMIC DNA]</scope>
    <source>
        <strain evidence="2 3">GSF71</strain>
    </source>
</reference>
<gene>
    <name evidence="2" type="ORF">EJ913_03405</name>
</gene>
<dbReference type="EMBL" id="RZIJ01000002">
    <property type="protein sequence ID" value="RUQ74930.1"/>
    <property type="molecule type" value="Genomic_DNA"/>
</dbReference>
<sequence length="72" mass="7120">MAAPASAGEVLGTPPAVCVPPVANWLYPPEAFPPLSPPPAPPAELSVNPPPPPPPAIAIAVTCEGAPLNTPE</sequence>
<keyword evidence="3" id="KW-1185">Reference proteome</keyword>
<accession>A0A3S0XQ61</accession>
<name>A0A3S0XQ61_9PROT</name>
<evidence type="ECO:0000256" key="1">
    <source>
        <dbReference type="SAM" id="MobiDB-lite"/>
    </source>
</evidence>
<dbReference type="AlphaFoldDB" id="A0A3S0XQ61"/>